<dbReference type="SUPFAM" id="SSF48452">
    <property type="entry name" value="TPR-like"/>
    <property type="match status" value="1"/>
</dbReference>
<evidence type="ECO:0000313" key="1">
    <source>
        <dbReference type="EMBL" id="SNT47963.1"/>
    </source>
</evidence>
<accession>A0A239N0G6</accession>
<dbReference type="AlphaFoldDB" id="A0A239N0G6"/>
<dbReference type="OrthoDB" id="9894472at2"/>
<proteinExistence type="predicted"/>
<keyword evidence="2" id="KW-1185">Reference proteome</keyword>
<dbReference type="InterPro" id="IPR011990">
    <property type="entry name" value="TPR-like_helical_dom_sf"/>
</dbReference>
<dbReference type="EMBL" id="FZOW01000025">
    <property type="protein sequence ID" value="SNT47963.1"/>
    <property type="molecule type" value="Genomic_DNA"/>
</dbReference>
<sequence>MKVSDPAGMADARTLAKRLIFQWQAERRVEDLRAAVDVLRESVSTAADPDTRAASRADLGAALQIMYEIEGDSVEVAVGYLDEAIANTRDLIEDLPEGRQQRRQFANLANALRAKHDATTDAQSVLDGVAAARRSLGCDDPAAEMSERTSNLALLLRARFVRFGAFGDIKEAVDLLRQAVPAARPQIRHLIVSNLADTLAVRGYRFQRVADLTEAVHLSEQTLFEHQPYERGGLLTNAGLAALELYRLTNESRQVRRAVSMLAAAVDEYTPAVELSARLGNLSKARRLAFTASADLGDLDAAVDLAREALSKASQVQDRVQSAAGLARALWARWEVTTVIADAEESIEWRAKVASNGSAAPGDRLDSARVAGDCATRLGRHESAVAAYSLALDLATVLGLIGLDRRSAEFETARLSGLATDAAAASVASGDPEKALFEVDRGRATLWAGLRGLRSRLPGVGGLDGRADPRVGLVALAHPSECDVGNGP</sequence>
<dbReference type="RefSeq" id="WP_141136578.1">
    <property type="nucleotide sequence ID" value="NZ_FZOW01000025.1"/>
</dbReference>
<evidence type="ECO:0008006" key="3">
    <source>
        <dbReference type="Google" id="ProtNLM"/>
    </source>
</evidence>
<dbReference type="Proteomes" id="UP000198327">
    <property type="component" value="Unassembled WGS sequence"/>
</dbReference>
<organism evidence="1 2">
    <name type="scientific">Rhodococcoides kyotonense</name>
    <dbReference type="NCBI Taxonomy" id="398843"/>
    <lineage>
        <taxon>Bacteria</taxon>
        <taxon>Bacillati</taxon>
        <taxon>Actinomycetota</taxon>
        <taxon>Actinomycetes</taxon>
        <taxon>Mycobacteriales</taxon>
        <taxon>Nocardiaceae</taxon>
        <taxon>Rhodococcoides</taxon>
    </lineage>
</organism>
<gene>
    <name evidence="1" type="ORF">SAMN05421642_12533</name>
</gene>
<evidence type="ECO:0000313" key="2">
    <source>
        <dbReference type="Proteomes" id="UP000198327"/>
    </source>
</evidence>
<dbReference type="Gene3D" id="1.25.40.10">
    <property type="entry name" value="Tetratricopeptide repeat domain"/>
    <property type="match status" value="1"/>
</dbReference>
<protein>
    <recommendedName>
        <fullName evidence="3">Tetratricopeptide repeat-containing protein</fullName>
    </recommendedName>
</protein>
<reference evidence="2" key="1">
    <citation type="submission" date="2017-06" db="EMBL/GenBank/DDBJ databases">
        <authorList>
            <person name="Varghese N."/>
            <person name="Submissions S."/>
        </authorList>
    </citation>
    <scope>NUCLEOTIDE SEQUENCE [LARGE SCALE GENOMIC DNA]</scope>
    <source>
        <strain evidence="2">JCM 23211</strain>
    </source>
</reference>
<name>A0A239N0G6_9NOCA</name>